<dbReference type="InterPro" id="IPR032710">
    <property type="entry name" value="NTF2-like_dom_sf"/>
</dbReference>
<dbReference type="AlphaFoldDB" id="A0A9W6BZQ8"/>
<dbReference type="OrthoDB" id="522539at2759"/>
<gene>
    <name evidence="2" type="primary">PLEST008063</name>
    <name evidence="2" type="ORF">PLESTB_001682600</name>
</gene>
<protein>
    <recommendedName>
        <fullName evidence="1">SnoaL-like domain-containing protein</fullName>
    </recommendedName>
</protein>
<sequence>MALRSLGAAGTISGAHAKSRCHQLQTSIFRPANHFVAPRLGRNVACKAAMAQEAAAIVQRQLELYNAREVDPFMELFTDDVLVLDGITGATIASSKEELRPRYVERFKSPVHCELLGRLVLGNVVVDREIITGLPNGGVADCMATYVCDVAADKIKRITFVWQPRTEGVKL</sequence>
<dbReference type="Pfam" id="PF12680">
    <property type="entry name" value="SnoaL_2"/>
    <property type="match status" value="1"/>
</dbReference>
<dbReference type="Proteomes" id="UP001165080">
    <property type="component" value="Unassembled WGS sequence"/>
</dbReference>
<dbReference type="Gene3D" id="3.10.450.50">
    <property type="match status" value="1"/>
</dbReference>
<evidence type="ECO:0000313" key="3">
    <source>
        <dbReference type="Proteomes" id="UP001165080"/>
    </source>
</evidence>
<dbReference type="SUPFAM" id="SSF54427">
    <property type="entry name" value="NTF2-like"/>
    <property type="match status" value="1"/>
</dbReference>
<dbReference type="EMBL" id="BRXU01000039">
    <property type="protein sequence ID" value="GLC60845.1"/>
    <property type="molecule type" value="Genomic_DNA"/>
</dbReference>
<reference evidence="2 3" key="1">
    <citation type="journal article" date="2023" name="Commun. Biol.">
        <title>Reorganization of the ancestral sex-determining regions during the evolution of trioecy in Pleodorina starrii.</title>
        <authorList>
            <person name="Takahashi K."/>
            <person name="Suzuki S."/>
            <person name="Kawai-Toyooka H."/>
            <person name="Yamamoto K."/>
            <person name="Hamaji T."/>
            <person name="Ootsuki R."/>
            <person name="Yamaguchi H."/>
            <person name="Kawachi M."/>
            <person name="Higashiyama T."/>
            <person name="Nozaki H."/>
        </authorList>
    </citation>
    <scope>NUCLEOTIDE SEQUENCE [LARGE SCALE GENOMIC DNA]</scope>
    <source>
        <strain evidence="2 3">NIES-4479</strain>
    </source>
</reference>
<accession>A0A9W6BZQ8</accession>
<dbReference type="InterPro" id="IPR037401">
    <property type="entry name" value="SnoaL-like"/>
</dbReference>
<evidence type="ECO:0000313" key="2">
    <source>
        <dbReference type="EMBL" id="GLC60845.1"/>
    </source>
</evidence>
<keyword evidence="3" id="KW-1185">Reference proteome</keyword>
<evidence type="ECO:0000259" key="1">
    <source>
        <dbReference type="Pfam" id="PF12680"/>
    </source>
</evidence>
<name>A0A9W6BZQ8_9CHLO</name>
<proteinExistence type="predicted"/>
<feature type="domain" description="SnoaL-like" evidence="1">
    <location>
        <begin position="58"/>
        <end position="157"/>
    </location>
</feature>
<comment type="caution">
    <text evidence="2">The sequence shown here is derived from an EMBL/GenBank/DDBJ whole genome shotgun (WGS) entry which is preliminary data.</text>
</comment>
<organism evidence="2 3">
    <name type="scientific">Pleodorina starrii</name>
    <dbReference type="NCBI Taxonomy" id="330485"/>
    <lineage>
        <taxon>Eukaryota</taxon>
        <taxon>Viridiplantae</taxon>
        <taxon>Chlorophyta</taxon>
        <taxon>core chlorophytes</taxon>
        <taxon>Chlorophyceae</taxon>
        <taxon>CS clade</taxon>
        <taxon>Chlamydomonadales</taxon>
        <taxon>Volvocaceae</taxon>
        <taxon>Pleodorina</taxon>
    </lineage>
</organism>